<name>F8L4H0_SIMNZ</name>
<evidence type="ECO:0000313" key="1">
    <source>
        <dbReference type="EMBL" id="CCB90221.1"/>
    </source>
</evidence>
<dbReference type="HOGENOM" id="CLU_1843769_0_0_0"/>
<reference key="1">
    <citation type="journal article" date="2011" name="Mol. Biol. Evol.">
        <title>Unity in variety -- the pan-genome of the Chlamydiae.</title>
        <authorList>
            <person name="Collingro A."/>
            <person name="Tischler P."/>
            <person name="Weinmaier T."/>
            <person name="Penz T."/>
            <person name="Heinz E."/>
            <person name="Brunham R.C."/>
            <person name="Read T.D."/>
            <person name="Bavoil P.M."/>
            <person name="Sachse K."/>
            <person name="Kahane S."/>
            <person name="Friedman M.G."/>
            <person name="Rattei T."/>
            <person name="Myers G.S.A."/>
            <person name="Horn M."/>
        </authorList>
    </citation>
    <scope>NUCLEOTIDE SEQUENCE</scope>
    <source>
        <strain>Z</strain>
    </source>
</reference>
<proteinExistence type="predicted"/>
<sequence length="139" mass="15874">MAIQFQKMCFTTPFLLNQCGVQPREPFQFSPNANPNSFSTMSPIKEIEMHFPINQTLSNSQVGKLVDLWANVFAADWNYKIALSTYLYLTQLPTTPTYESINPNTTAGSKLLKIWDDLVASKAAWQFHESQGFFIRKTK</sequence>
<dbReference type="RefSeq" id="WP_013944686.1">
    <property type="nucleotide sequence ID" value="NC_015713.1"/>
</dbReference>
<dbReference type="STRING" id="331113.SNE_A23440"/>
<reference evidence="1 2" key="2">
    <citation type="journal article" date="2011" name="Mol. Biol. Evol.">
        <title>Unity in variety--the pan-genome of the Chlamydiae.</title>
        <authorList>
            <person name="Collingro A."/>
            <person name="Tischler P."/>
            <person name="Weinmaier T."/>
            <person name="Penz T."/>
            <person name="Heinz E."/>
            <person name="Brunham R.C."/>
            <person name="Read T.D."/>
            <person name="Bavoil P.M."/>
            <person name="Sachse K."/>
            <person name="Kahane S."/>
            <person name="Friedman M.G."/>
            <person name="Rattei T."/>
            <person name="Myers G.S."/>
            <person name="Horn M."/>
        </authorList>
    </citation>
    <scope>NUCLEOTIDE SEQUENCE [LARGE SCALE GENOMIC DNA]</scope>
    <source>
        <strain evidence="2">ATCC VR-1471 / Z</strain>
    </source>
</reference>
<dbReference type="Proteomes" id="UP000000496">
    <property type="component" value="Chromosome gsn.131"/>
</dbReference>
<keyword evidence="2" id="KW-1185">Reference proteome</keyword>
<evidence type="ECO:0000313" key="2">
    <source>
        <dbReference type="Proteomes" id="UP000000496"/>
    </source>
</evidence>
<protein>
    <submittedName>
        <fullName evidence="1">Uncharacterized protein</fullName>
    </submittedName>
</protein>
<dbReference type="EMBL" id="FR872582">
    <property type="protein sequence ID" value="CCB90221.1"/>
    <property type="molecule type" value="Genomic_DNA"/>
</dbReference>
<accession>F8L4H0</accession>
<organism evidence="1 2">
    <name type="scientific">Simkania negevensis (strain ATCC VR-1471 / DSM 27360 / Z)</name>
    <dbReference type="NCBI Taxonomy" id="331113"/>
    <lineage>
        <taxon>Bacteria</taxon>
        <taxon>Pseudomonadati</taxon>
        <taxon>Chlamydiota</taxon>
        <taxon>Chlamydiia</taxon>
        <taxon>Parachlamydiales</taxon>
        <taxon>Simkaniaceae</taxon>
        <taxon>Simkania</taxon>
    </lineage>
</organism>
<gene>
    <name evidence="1" type="ordered locus">SNE_A23440</name>
</gene>
<dbReference type="KEGG" id="sng:SNE_A23440"/>
<dbReference type="AlphaFoldDB" id="F8L4H0"/>